<reference evidence="3 4" key="1">
    <citation type="submission" date="2020-08" db="EMBL/GenBank/DDBJ databases">
        <title>The Agave Microbiome: Exploring the role of microbial communities in plant adaptations to desert environments.</title>
        <authorList>
            <person name="Partida-Martinez L.P."/>
        </authorList>
    </citation>
    <scope>NUCLEOTIDE SEQUENCE [LARGE SCALE GENOMIC DNA]</scope>
    <source>
        <strain evidence="3 4">AT3.9</strain>
    </source>
</reference>
<dbReference type="EMBL" id="JACHWB010000001">
    <property type="protein sequence ID" value="MBB3017612.1"/>
    <property type="molecule type" value="Genomic_DNA"/>
</dbReference>
<organism evidence="3 4">
    <name type="scientific">Microvirga lupini</name>
    <dbReference type="NCBI Taxonomy" id="420324"/>
    <lineage>
        <taxon>Bacteria</taxon>
        <taxon>Pseudomonadati</taxon>
        <taxon>Pseudomonadota</taxon>
        <taxon>Alphaproteobacteria</taxon>
        <taxon>Hyphomicrobiales</taxon>
        <taxon>Methylobacteriaceae</taxon>
        <taxon>Microvirga</taxon>
    </lineage>
</organism>
<proteinExistence type="predicted"/>
<dbReference type="RefSeq" id="WP_183447061.1">
    <property type="nucleotide sequence ID" value="NZ_JACHWB010000001.1"/>
</dbReference>
<dbReference type="InterPro" id="IPR027417">
    <property type="entry name" value="P-loop_NTPase"/>
</dbReference>
<dbReference type="GO" id="GO:0005524">
    <property type="term" value="F:ATP binding"/>
    <property type="evidence" value="ECO:0007669"/>
    <property type="project" value="UniProtKB-KW"/>
</dbReference>
<gene>
    <name evidence="3" type="ORF">FHR70_000652</name>
</gene>
<keyword evidence="3" id="KW-0067">ATP-binding</keyword>
<accession>A0A7W4VJ91</accession>
<dbReference type="Gene3D" id="3.40.50.300">
    <property type="entry name" value="P-loop containing nucleotide triphosphate hydrolases"/>
    <property type="match status" value="1"/>
</dbReference>
<evidence type="ECO:0000313" key="3">
    <source>
        <dbReference type="EMBL" id="MBB3017612.1"/>
    </source>
</evidence>
<evidence type="ECO:0000256" key="1">
    <source>
        <dbReference type="SAM" id="Coils"/>
    </source>
</evidence>
<sequence>MKIAKLSISNILGIKQLEFEAGTFNEISGRNGEGKTSVLEAIKTALQGGHDATLLRKGEEKGEVVLVLDDSTEIRKRVTQSSSPLSVTRDGEKVKKPTDALRELIDSISVNPVEFLTARKQDRVKVLLESMPIVVDAKKLEQIANAPVMVDTNVHGLQVIEAVRKQVYDDRTGTNRAIKEKDATINQLRLAMPDAPGGVEGSEDELRSQVDAATVEKDKELERIRNKLDGIKTENQTKVDAIRSETQRQIDELKAKALAEVEAIQTEERRIEGLAGQQREKAIQKHTDTVAPLNQAIASISANRSAHAKREQAEATIKQMETELEELTQDAAAQSQAITDIDKYKSDLLASLPIPGLEVVDGEVFRDAVPFDRLNTAQQVDIAVEIAKLRAGSLGVICCDGLELLDKGAFEAFRDRALESGLQLFITRVSDEEFAVNTATSED</sequence>
<dbReference type="SUPFAM" id="SSF52540">
    <property type="entry name" value="P-loop containing nucleoside triphosphate hydrolases"/>
    <property type="match status" value="1"/>
</dbReference>
<evidence type="ECO:0000313" key="4">
    <source>
        <dbReference type="Proteomes" id="UP000532010"/>
    </source>
</evidence>
<feature type="coiled-coil region" evidence="1">
    <location>
        <begin position="303"/>
        <end position="337"/>
    </location>
</feature>
<dbReference type="Pfam" id="PF13476">
    <property type="entry name" value="AAA_23"/>
    <property type="match status" value="1"/>
</dbReference>
<dbReference type="Proteomes" id="UP000532010">
    <property type="component" value="Unassembled WGS sequence"/>
</dbReference>
<dbReference type="InterPro" id="IPR038729">
    <property type="entry name" value="Rad50/SbcC_AAA"/>
</dbReference>
<comment type="caution">
    <text evidence="3">The sequence shown here is derived from an EMBL/GenBank/DDBJ whole genome shotgun (WGS) entry which is preliminary data.</text>
</comment>
<dbReference type="AlphaFoldDB" id="A0A7W4VJ91"/>
<evidence type="ECO:0000259" key="2">
    <source>
        <dbReference type="Pfam" id="PF13476"/>
    </source>
</evidence>
<keyword evidence="4" id="KW-1185">Reference proteome</keyword>
<protein>
    <submittedName>
        <fullName evidence="3">Putative ATP-binding protein involved in virulence</fullName>
    </submittedName>
</protein>
<keyword evidence="3" id="KW-0547">Nucleotide-binding</keyword>
<feature type="domain" description="Rad50/SbcC-type AAA" evidence="2">
    <location>
        <begin position="5"/>
        <end position="330"/>
    </location>
</feature>
<name>A0A7W4VJ91_9HYPH</name>
<keyword evidence="1" id="KW-0175">Coiled coil</keyword>